<dbReference type="InterPro" id="IPR000408">
    <property type="entry name" value="Reg_chr_condens"/>
</dbReference>
<proteinExistence type="predicted"/>
<dbReference type="GO" id="GO:0005085">
    <property type="term" value="F:guanyl-nucleotide exchange factor activity"/>
    <property type="evidence" value="ECO:0007669"/>
    <property type="project" value="TreeGrafter"/>
</dbReference>
<dbReference type="STRING" id="322104.A3LSI0"/>
<dbReference type="eggNOG" id="KOG1426">
    <property type="taxonomic scope" value="Eukaryota"/>
</dbReference>
<dbReference type="InParanoid" id="A3LSI0"/>
<evidence type="ECO:0000313" key="3">
    <source>
        <dbReference type="Proteomes" id="UP000002258"/>
    </source>
</evidence>
<evidence type="ECO:0000256" key="1">
    <source>
        <dbReference type="PROSITE-ProRule" id="PRU00235"/>
    </source>
</evidence>
<dbReference type="InterPro" id="IPR051553">
    <property type="entry name" value="Ran_GTPase-activating"/>
</dbReference>
<dbReference type="EMBL" id="CP000497">
    <property type="protein sequence ID" value="ABN65909.1"/>
    <property type="molecule type" value="Genomic_DNA"/>
</dbReference>
<sequence length="370" mass="40316">MAKYKLLACGSNGSYQLGTGNDTDQNTLVECVFVLDGVQTSILPIKPSKISCGGNHTLVLLQNGDVYSCGENVYGQCGHDPSDSIPFFTKIDGSDWVNIACGWENSTLINRKGEIFVCGLGNKGELGLGKALRRSKLTKLSFSIPTDEDLAKVEVKSSLNHTVIKLENSWIGWGNSRKGQLGTTEVVNGKPEGVIWKPRRLEFGEIAKDASYFDVGREFTAIGSKNSIQTFGKLQVETPLDSGTEILVQIRTMWSSVHLLVKASESGQLVVRSYGNNSHGQLYPVNSDISIEAFTVGSEHGLILGNDNKVYSWGWGEHGNCGVQKKQEAEDVTFDYLNVVYNNTARIRSIWGGCATSWLVVETVGCTTET</sequence>
<feature type="repeat" description="RCC1" evidence="1">
    <location>
        <begin position="113"/>
        <end position="168"/>
    </location>
</feature>
<name>A3LSI0_PICST</name>
<dbReference type="Proteomes" id="UP000002258">
    <property type="component" value="Chromosome 3"/>
</dbReference>
<dbReference type="Gene3D" id="2.130.10.30">
    <property type="entry name" value="Regulator of chromosome condensation 1/beta-lactamase-inhibitor protein II"/>
    <property type="match status" value="2"/>
</dbReference>
<dbReference type="PANTHER" id="PTHR45982:SF5">
    <property type="entry name" value="RCC DOMAIN-CONTAINING PROTEIN ATS1"/>
    <property type="match status" value="1"/>
</dbReference>
<dbReference type="KEGG" id="pic:PICST_43296"/>
<evidence type="ECO:0000313" key="2">
    <source>
        <dbReference type="EMBL" id="ABN65909.1"/>
    </source>
</evidence>
<gene>
    <name evidence="2" type="ORF">PICST_43296</name>
</gene>
<dbReference type="GeneID" id="4837811"/>
<dbReference type="PANTHER" id="PTHR45982">
    <property type="entry name" value="REGULATOR OF CHROMOSOME CONDENSATION"/>
    <property type="match status" value="1"/>
</dbReference>
<dbReference type="SUPFAM" id="SSF50985">
    <property type="entry name" value="RCC1/BLIP-II"/>
    <property type="match status" value="1"/>
</dbReference>
<protein>
    <submittedName>
        <fullName evidence="2">Uncharacterized protein</fullName>
    </submittedName>
</protein>
<dbReference type="OrthoDB" id="5370059at2759"/>
<dbReference type="PRINTS" id="PR00633">
    <property type="entry name" value="RCCNDNSATION"/>
</dbReference>
<dbReference type="Pfam" id="PF13540">
    <property type="entry name" value="RCC1_2"/>
    <property type="match status" value="2"/>
</dbReference>
<accession>A3LSI0</accession>
<dbReference type="InterPro" id="IPR009091">
    <property type="entry name" value="RCC1/BLIP-II"/>
</dbReference>
<dbReference type="OMA" id="GWGNCRK"/>
<dbReference type="HOGENOM" id="CLU_005210_0_0_1"/>
<feature type="repeat" description="RCC1" evidence="1">
    <location>
        <begin position="64"/>
        <end position="112"/>
    </location>
</feature>
<dbReference type="PROSITE" id="PS00626">
    <property type="entry name" value="RCC1_2"/>
    <property type="match status" value="1"/>
</dbReference>
<dbReference type="GO" id="GO:0005737">
    <property type="term" value="C:cytoplasm"/>
    <property type="evidence" value="ECO:0007669"/>
    <property type="project" value="TreeGrafter"/>
</dbReference>
<dbReference type="FunCoup" id="A3LSI0">
    <property type="interactions" value="114"/>
</dbReference>
<organism evidence="2 3">
    <name type="scientific">Scheffersomyces stipitis (strain ATCC 58785 / CBS 6054 / NBRC 10063 / NRRL Y-11545)</name>
    <name type="common">Yeast</name>
    <name type="synonym">Pichia stipitis</name>
    <dbReference type="NCBI Taxonomy" id="322104"/>
    <lineage>
        <taxon>Eukaryota</taxon>
        <taxon>Fungi</taxon>
        <taxon>Dikarya</taxon>
        <taxon>Ascomycota</taxon>
        <taxon>Saccharomycotina</taxon>
        <taxon>Pichiomycetes</taxon>
        <taxon>Debaryomycetaceae</taxon>
        <taxon>Scheffersomyces</taxon>
    </lineage>
</organism>
<feature type="repeat" description="RCC1" evidence="1">
    <location>
        <begin position="4"/>
        <end position="63"/>
    </location>
</feature>
<dbReference type="RefSeq" id="XP_001383938.1">
    <property type="nucleotide sequence ID" value="XM_001383901.1"/>
</dbReference>
<dbReference type="AlphaFoldDB" id="A3LSI0"/>
<reference evidence="2 3" key="1">
    <citation type="journal article" date="2007" name="Nat. Biotechnol.">
        <title>Genome sequence of the lignocellulose-bioconverting and xylose-fermenting yeast Pichia stipitis.</title>
        <authorList>
            <person name="Jeffries T.W."/>
            <person name="Grigoriev I.V."/>
            <person name="Grimwood J."/>
            <person name="Laplaza J.M."/>
            <person name="Aerts A."/>
            <person name="Salamov A."/>
            <person name="Schmutz J."/>
            <person name="Lindquist E."/>
            <person name="Dehal P."/>
            <person name="Shapiro H."/>
            <person name="Jin Y.S."/>
            <person name="Passoth V."/>
            <person name="Richardson P.M."/>
        </authorList>
    </citation>
    <scope>NUCLEOTIDE SEQUENCE [LARGE SCALE GENOMIC DNA]</scope>
    <source>
        <strain evidence="3">ATCC 58785 / CBS 6054 / NBRC 10063 / NRRL Y-11545</strain>
    </source>
</reference>
<dbReference type="PROSITE" id="PS50012">
    <property type="entry name" value="RCC1_3"/>
    <property type="match status" value="3"/>
</dbReference>
<keyword evidence="3" id="KW-1185">Reference proteome</keyword>